<keyword evidence="3" id="KW-1185">Reference proteome</keyword>
<dbReference type="Proteomes" id="UP000018439">
    <property type="component" value="Chromosome"/>
</dbReference>
<protein>
    <recommendedName>
        <fullName evidence="1">KAP NTPase domain-containing protein</fullName>
    </recommendedName>
</protein>
<dbReference type="InterPro" id="IPR011646">
    <property type="entry name" value="KAP_P-loop"/>
</dbReference>
<organism evidence="2 3">
    <name type="scientific">Bacteroides coprosuis DSM 18011</name>
    <dbReference type="NCBI Taxonomy" id="679937"/>
    <lineage>
        <taxon>Bacteria</taxon>
        <taxon>Pseudomonadati</taxon>
        <taxon>Bacteroidota</taxon>
        <taxon>Bacteroidia</taxon>
        <taxon>Bacteroidales</taxon>
        <taxon>Bacteroidaceae</taxon>
        <taxon>Bacteroides</taxon>
    </lineage>
</organism>
<evidence type="ECO:0000259" key="1">
    <source>
        <dbReference type="Pfam" id="PF07693"/>
    </source>
</evidence>
<dbReference type="SUPFAM" id="SSF52540">
    <property type="entry name" value="P-loop containing nucleoside triphosphate hydrolases"/>
    <property type="match status" value="1"/>
</dbReference>
<dbReference type="OrthoDB" id="871734at2"/>
<accession>F3ZQ53</accession>
<feature type="domain" description="KAP NTPase" evidence="1">
    <location>
        <begin position="30"/>
        <end position="297"/>
    </location>
</feature>
<name>F3ZQ53_9BACE</name>
<reference evidence="2 3" key="1">
    <citation type="journal article" date="2011" name="Stand. Genomic Sci.">
        <title>Non-contiguous finished genome sequence of Bacteroides coprosuis type strain (PC139).</title>
        <authorList>
            <person name="Land M."/>
            <person name="Held B."/>
            <person name="Gronow S."/>
            <person name="Abt B."/>
            <person name="Lucas S."/>
            <person name="Del Rio T.G."/>
            <person name="Nolan M."/>
            <person name="Tice H."/>
            <person name="Cheng J.F."/>
            <person name="Pitluck S."/>
            <person name="Liolios K."/>
            <person name="Pagani I."/>
            <person name="Ivanova N."/>
            <person name="Mavromatis K."/>
            <person name="Mikhailova N."/>
            <person name="Pati A."/>
            <person name="Tapia R."/>
            <person name="Han C."/>
            <person name="Goodwin L."/>
            <person name="Chen A."/>
            <person name="Palaniappan K."/>
            <person name="Hauser L."/>
            <person name="Brambilla E.M."/>
            <person name="Rohde M."/>
            <person name="Goker M."/>
            <person name="Detter J.C."/>
            <person name="Woyke T."/>
            <person name="Bristow J."/>
            <person name="Eisen J.A."/>
            <person name="Markowitz V."/>
            <person name="Hugenholtz P."/>
            <person name="Kyrpides N.C."/>
            <person name="Klenk H.P."/>
            <person name="Lapidus A."/>
        </authorList>
    </citation>
    <scope>NUCLEOTIDE SEQUENCE</scope>
    <source>
        <strain evidence="2 3">DSM 18011</strain>
    </source>
</reference>
<proteinExistence type="predicted"/>
<evidence type="ECO:0000313" key="3">
    <source>
        <dbReference type="Proteomes" id="UP000018439"/>
    </source>
</evidence>
<dbReference type="HOGENOM" id="CLU_568221_0_0_10"/>
<dbReference type="STRING" id="679937.Bcop_1525"/>
<dbReference type="eggNOG" id="COG4928">
    <property type="taxonomic scope" value="Bacteria"/>
</dbReference>
<gene>
    <name evidence="2" type="ORF">Bcop_1525</name>
</gene>
<dbReference type="Pfam" id="PF07693">
    <property type="entry name" value="KAP_NTPase"/>
    <property type="match status" value="1"/>
</dbReference>
<evidence type="ECO:0000313" key="2">
    <source>
        <dbReference type="EMBL" id="EGJ71719.1"/>
    </source>
</evidence>
<dbReference type="AlphaFoldDB" id="F3ZQ53"/>
<dbReference type="InterPro" id="IPR027417">
    <property type="entry name" value="P-loop_NTPase"/>
</dbReference>
<sequence>MEKGKFIINVDSLITDFQKHLDKNDRCIFSGRFGSGKSFFLNHFINLPEVQEEYVFIPIYPVNYQITGELDVFECLKRDILLKLVSNHYDSIDTSTISNSWKIASFLKTRGVDLIKDVGNILPDLNIPGLSLNTPGLFKGLNRVRKLWDDHIQEVTKGVENVEDYEVDFSDDDGSIYEFNPISQLIYDIIDSMKKRLQNQNRKVVLILEDLDRMAPECIFRILNIFSAHDDSLTPGKNKFGFDKIILVCDIDNIKNIYRHRYGAEVDFSGYIDKFYSSTIYYFDNADIVINQLLDLYKRVYSDVKNYPDYQYICQDKRSALAVILKDLIRYRIINMRNLIMVSDWSVLKHNAGKPYIYDVFDFLCLLFGSIEMMREGINRLAKISTVLPKGEEIEQLIISTVQVANGCPQVGPNKTEFKVDDAESIFYVPMVQSSDNNNGLATRIEFKNPNRSVINIIPLIKKSFDYYYKDKTGKNNIEN</sequence>
<dbReference type="EMBL" id="CM001167">
    <property type="protein sequence ID" value="EGJ71719.1"/>
    <property type="molecule type" value="Genomic_DNA"/>
</dbReference>